<dbReference type="SMART" id="SM00256">
    <property type="entry name" value="FBOX"/>
    <property type="match status" value="3"/>
</dbReference>
<gene>
    <name evidence="2" type="ORF">OSB04_022403</name>
</gene>
<dbReference type="SUPFAM" id="SSF81383">
    <property type="entry name" value="F-box domain"/>
    <property type="match status" value="3"/>
</dbReference>
<dbReference type="Pfam" id="PF00646">
    <property type="entry name" value="F-box"/>
    <property type="match status" value="3"/>
</dbReference>
<evidence type="ECO:0000313" key="2">
    <source>
        <dbReference type="EMBL" id="KAJ9549860.1"/>
    </source>
</evidence>
<keyword evidence="3" id="KW-1185">Reference proteome</keyword>
<evidence type="ECO:0000259" key="1">
    <source>
        <dbReference type="SMART" id="SM00256"/>
    </source>
</evidence>
<reference evidence="2" key="1">
    <citation type="submission" date="2023-03" db="EMBL/GenBank/DDBJ databases">
        <title>Chromosome-scale reference genome and RAD-based genetic map of yellow starthistle (Centaurea solstitialis) reveal putative structural variation and QTLs associated with invader traits.</title>
        <authorList>
            <person name="Reatini B."/>
            <person name="Cang F.A."/>
            <person name="Jiang Q."/>
            <person name="Mckibben M.T.W."/>
            <person name="Barker M.S."/>
            <person name="Rieseberg L.H."/>
            <person name="Dlugosch K.M."/>
        </authorList>
    </citation>
    <scope>NUCLEOTIDE SEQUENCE</scope>
    <source>
        <strain evidence="2">CAN-66</strain>
        <tissue evidence="2">Leaf</tissue>
    </source>
</reference>
<feature type="domain" description="F-box" evidence="1">
    <location>
        <begin position="656"/>
        <end position="696"/>
    </location>
</feature>
<accession>A0AA38WF43</accession>
<dbReference type="CDD" id="cd22160">
    <property type="entry name" value="F-box_AtFBL13-like"/>
    <property type="match status" value="2"/>
</dbReference>
<organism evidence="2 3">
    <name type="scientific">Centaurea solstitialis</name>
    <name type="common">yellow star-thistle</name>
    <dbReference type="NCBI Taxonomy" id="347529"/>
    <lineage>
        <taxon>Eukaryota</taxon>
        <taxon>Viridiplantae</taxon>
        <taxon>Streptophyta</taxon>
        <taxon>Embryophyta</taxon>
        <taxon>Tracheophyta</taxon>
        <taxon>Spermatophyta</taxon>
        <taxon>Magnoliopsida</taxon>
        <taxon>eudicotyledons</taxon>
        <taxon>Gunneridae</taxon>
        <taxon>Pentapetalae</taxon>
        <taxon>asterids</taxon>
        <taxon>campanulids</taxon>
        <taxon>Asterales</taxon>
        <taxon>Asteraceae</taxon>
        <taxon>Carduoideae</taxon>
        <taxon>Cardueae</taxon>
        <taxon>Centaureinae</taxon>
        <taxon>Centaurea</taxon>
    </lineage>
</organism>
<dbReference type="PANTHER" id="PTHR32212">
    <property type="entry name" value="CYCLIN-LIKE F-BOX"/>
    <property type="match status" value="1"/>
</dbReference>
<evidence type="ECO:0000313" key="3">
    <source>
        <dbReference type="Proteomes" id="UP001172457"/>
    </source>
</evidence>
<feature type="domain" description="F-box" evidence="1">
    <location>
        <begin position="1260"/>
        <end position="1300"/>
    </location>
</feature>
<feature type="domain" description="F-box" evidence="1">
    <location>
        <begin position="20"/>
        <end position="59"/>
    </location>
</feature>
<name>A0AA38WF43_9ASTR</name>
<dbReference type="Proteomes" id="UP001172457">
    <property type="component" value="Chromosome 5"/>
</dbReference>
<comment type="caution">
    <text evidence="2">The sequence shown here is derived from an EMBL/GenBank/DDBJ whole genome shotgun (WGS) entry which is preliminary data.</text>
</comment>
<proteinExistence type="predicted"/>
<protein>
    <recommendedName>
        <fullName evidence="1">F-box domain-containing protein</fullName>
    </recommendedName>
</protein>
<dbReference type="PANTHER" id="PTHR32212:SF461">
    <property type="entry name" value="F-BOX DOMAIN-CONTAINING PROTEIN"/>
    <property type="match status" value="1"/>
</dbReference>
<dbReference type="InterPro" id="IPR032675">
    <property type="entry name" value="LRR_dom_sf"/>
</dbReference>
<dbReference type="InterPro" id="IPR053781">
    <property type="entry name" value="F-box_AtFBL13-like"/>
</dbReference>
<dbReference type="InterPro" id="IPR001810">
    <property type="entry name" value="F-box_dom"/>
</dbReference>
<dbReference type="EMBL" id="JARYMX010000005">
    <property type="protein sequence ID" value="KAJ9549860.1"/>
    <property type="molecule type" value="Genomic_DNA"/>
</dbReference>
<feature type="non-terminal residue" evidence="2">
    <location>
        <position position="1867"/>
    </location>
</feature>
<dbReference type="Gene3D" id="3.80.10.10">
    <property type="entry name" value="Ribonuclease Inhibitor"/>
    <property type="match status" value="1"/>
</dbReference>
<dbReference type="SUPFAM" id="SSF52047">
    <property type="entry name" value="RNI-like"/>
    <property type="match status" value="3"/>
</dbReference>
<sequence length="1867" mass="213753">MDFDHENVRSAMNEDRLSSLPDELIHQILTCVDSKFAVQTCLLSSRWQLLWTSMPCLNFGSHHFVSLPKFSKFVTNFLSHRNRQTEVTSVKLSFHGAASQFFVRKIANYVFSHNVQELTVRIYPKMHHEFPACLFSSQSLKHFTLSSSFVFEPCVTPKTPWDFPSLTSLHINEVTLCDGNTYKSLDLFSKCVNLKNLTLQCFVVNNVEVFDIITPQLSNLTLIKGRNLQFINLVAPQLENLTVIGCSIENPIAPPGLSTFFYKGYPPQQFSKEGFHSLNKVTISLSYSSCMPSKEEDARKTINLLQEVHSARFLTLSVDIVQCLSSFPDLVSHHPSPFSNLICLNIDSSMRSDAYKVKMSTEARKFLLENSPNATFIMELPEPPPTKAMKQKEAREKKKAKVVTDIDSYMTELRASLKLRKMHIKTGKWIKIVCESLMAQLRVLLAKQKTIQIQPERRTPIKQVKESTESHNSEMQMQVDQIMVVERGEMQFEGQEADNGSKEAVMKTSIVALIGEMVTMIDQENENFDSFLSRKLKIRTLLDYLPKRQRAPIEACYLHLFEESKLEYVGLASGKVPLDTIKDDYDKFRSNNISICKELQEQCRHLFSDILPCSRTNDWIALYLYLTALKSSSRNKMDFDHENVRSAMNEDRLSSLPDELIHQILSCIDSKFAVQTCLLSSRWKLLWTTMPCLNFASHQFVSLPKFSKFVTNFLSHRNRQTEVTSVKLSFRGAASQFFVRKIANYVFSHNVQELTVRISPKMHHEFPTCLFSSQSLKHFTLSSRFVFEPCVTPKTPWDFPSLTSLHINEVTLCDDNTYKSLDLFSKCVNLKNLTLQCFVVNNVEVFDIITPQLSNLTLIKGRNLQVINLVAPQLENLTVIDCSIKNQIAPPGLSTLSYKGYPPPQFSKEGFHSLKKATISLYYSSKEDKARTTINLLQEVHSARFLSLNVDIVKCLSFYPELLRHHPSPFSDLICLNIDSSMTRDAYKIRMSTEARNFLLENSPNATFKMELLAPPPTKAMKQEEARAKKVGLVEEVDSHMTVLQALLKLGKKHIQTREGLKVDCEKLMAKLRVILAELKIETLLNGQEAHNESKLVHALLMKQIRDWLRGMVTLIEQENENFGSIVSKMFRIRSLLENLPKQRRAQIEACCLRLLEESKLEYVGLASWKASLDTINADYGKFLSNNISTYKELRAQLRHLFSDYLPYLKPRWFKREGSQLAAKSHVILMCNHIVPCRKKMDFDHENVRSAISEDRLSSLPDELIHKILSCIDSKFAVQTCLLSSRWKLLWTTMPCLNFDCCHFVSLLKFARFVNHVLSHRNHEIEVISAKLDFYGAASQFFVRKIVNYVFSHNVQELTVFPLCLFSSQSLKHFTLSSFLFAPCLTPRTPWDFPALTSLHLNEVTLCDYNTKSIDLFSKCVNLKSLILDRFVVNNLEVFDIITPQLSNLTLIKGRHLQVINLVAPQLENLTVIDCSIKNPMAPPGLSTLFYEGHSPPQLSKEGFHSLNKVTISLSYPSYMPSTEEDARKIINLLQEVHSARFLTLSVDIVQRLSSFSNLVSHHPSPFSDLICLSIDSSMRSDAYKVKMSTEARKFLLENSPNATFIMELPEPPPTKAMKQKEAREKKRAELLSEIDNYMTELQASLELAKLRNETRESVMEACESLMAQLRAFLAKQKTTQIQPERTPIKQVKESAESHISEMQMQVDQITVQTDGDSSRPQLEEMQMAVEQGEMDSNKTEMQLNRSKMVQAVLMKQIESCLDEMLDLMKPEISDFKSIFSKTLEISSLLENLPKRQRVQIEARCLRLLEDSKVEYIGLASGKVSLDTLNDDYEIFFSNNISTFRELKAQCRHPPPRIPTLYREPPR</sequence>
<dbReference type="InterPro" id="IPR036047">
    <property type="entry name" value="F-box-like_dom_sf"/>
</dbReference>